<organism evidence="2 3">
    <name type="scientific">Methylobacterium brachythecii</name>
    <dbReference type="NCBI Taxonomy" id="1176177"/>
    <lineage>
        <taxon>Bacteria</taxon>
        <taxon>Pseudomonadati</taxon>
        <taxon>Pseudomonadota</taxon>
        <taxon>Alphaproteobacteria</taxon>
        <taxon>Hyphomicrobiales</taxon>
        <taxon>Methylobacteriaceae</taxon>
        <taxon>Methylobacterium</taxon>
    </lineage>
</organism>
<dbReference type="InterPro" id="IPR018744">
    <property type="entry name" value="DUF2293"/>
</dbReference>
<gene>
    <name evidence="2" type="ORF">GCM10007884_03800</name>
</gene>
<dbReference type="Proteomes" id="UP001156881">
    <property type="component" value="Unassembled WGS sequence"/>
</dbReference>
<comment type="caution">
    <text evidence="2">The sequence shown here is derived from an EMBL/GenBank/DDBJ whole genome shotgun (WGS) entry which is preliminary data.</text>
</comment>
<evidence type="ECO:0000259" key="1">
    <source>
        <dbReference type="Pfam" id="PF10056"/>
    </source>
</evidence>
<dbReference type="Pfam" id="PF10056">
    <property type="entry name" value="DUF2293"/>
    <property type="match status" value="1"/>
</dbReference>
<sequence length="116" mass="12862">MSSTGHMSTIPRNRREAVAEALMRLAPRLPTFEAEATIERALSSAGLRGAVPETAAWLALVAYARHVFTEYDSLLDDGYDRDSARHFVLDDLNAILSEWGCRRTVSDEPEEEEAAP</sequence>
<accession>A0ABQ6CX21</accession>
<reference evidence="3" key="1">
    <citation type="journal article" date="2019" name="Int. J. Syst. Evol. Microbiol.">
        <title>The Global Catalogue of Microorganisms (GCM) 10K type strain sequencing project: providing services to taxonomists for standard genome sequencing and annotation.</title>
        <authorList>
            <consortium name="The Broad Institute Genomics Platform"/>
            <consortium name="The Broad Institute Genome Sequencing Center for Infectious Disease"/>
            <person name="Wu L."/>
            <person name="Ma J."/>
        </authorList>
    </citation>
    <scope>NUCLEOTIDE SEQUENCE [LARGE SCALE GENOMIC DNA]</scope>
    <source>
        <strain evidence="3">NBRC 107710</strain>
    </source>
</reference>
<evidence type="ECO:0000313" key="2">
    <source>
        <dbReference type="EMBL" id="GLS42395.1"/>
    </source>
</evidence>
<protein>
    <recommendedName>
        <fullName evidence="1">DUF2293 domain-containing protein</fullName>
    </recommendedName>
</protein>
<dbReference type="EMBL" id="BSPG01000001">
    <property type="protein sequence ID" value="GLS42395.1"/>
    <property type="molecule type" value="Genomic_DNA"/>
</dbReference>
<evidence type="ECO:0000313" key="3">
    <source>
        <dbReference type="Proteomes" id="UP001156881"/>
    </source>
</evidence>
<feature type="domain" description="DUF2293" evidence="1">
    <location>
        <begin position="21"/>
        <end position="100"/>
    </location>
</feature>
<name>A0ABQ6CX21_9HYPH</name>
<keyword evidence="3" id="KW-1185">Reference proteome</keyword>
<proteinExistence type="predicted"/>